<name>A0ABQ6MQ60_9STRA</name>
<dbReference type="Proteomes" id="UP001165060">
    <property type="component" value="Unassembled WGS sequence"/>
</dbReference>
<feature type="region of interest" description="Disordered" evidence="2">
    <location>
        <begin position="1"/>
        <end position="46"/>
    </location>
</feature>
<dbReference type="InterPro" id="IPR001202">
    <property type="entry name" value="WW_dom"/>
</dbReference>
<feature type="domain" description="WW" evidence="3">
    <location>
        <begin position="1359"/>
        <end position="1392"/>
    </location>
</feature>
<feature type="region of interest" description="Disordered" evidence="2">
    <location>
        <begin position="194"/>
        <end position="231"/>
    </location>
</feature>
<dbReference type="Gene3D" id="2.20.70.10">
    <property type="match status" value="3"/>
</dbReference>
<dbReference type="PROSITE" id="PS01159">
    <property type="entry name" value="WW_DOMAIN_1"/>
    <property type="match status" value="1"/>
</dbReference>
<dbReference type="InterPro" id="IPR036020">
    <property type="entry name" value="WW_dom_sf"/>
</dbReference>
<comment type="caution">
    <text evidence="4">The sequence shown here is derived from an EMBL/GenBank/DDBJ whole genome shotgun (WGS) entry which is preliminary data.</text>
</comment>
<dbReference type="CDD" id="cd00201">
    <property type="entry name" value="WW"/>
    <property type="match status" value="1"/>
</dbReference>
<feature type="compositionally biased region" description="Basic and acidic residues" evidence="2">
    <location>
        <begin position="321"/>
        <end position="337"/>
    </location>
</feature>
<evidence type="ECO:0000313" key="4">
    <source>
        <dbReference type="EMBL" id="GMI29979.1"/>
    </source>
</evidence>
<evidence type="ECO:0000313" key="5">
    <source>
        <dbReference type="Proteomes" id="UP001165060"/>
    </source>
</evidence>
<feature type="coiled-coil region" evidence="1">
    <location>
        <begin position="1581"/>
        <end position="1635"/>
    </location>
</feature>
<feature type="compositionally biased region" description="Pro residues" evidence="2">
    <location>
        <begin position="22"/>
        <end position="37"/>
    </location>
</feature>
<accession>A0ABQ6MQ60</accession>
<proteinExistence type="predicted"/>
<evidence type="ECO:0000256" key="2">
    <source>
        <dbReference type="SAM" id="MobiDB-lite"/>
    </source>
</evidence>
<feature type="region of interest" description="Disordered" evidence="2">
    <location>
        <begin position="60"/>
        <end position="98"/>
    </location>
</feature>
<dbReference type="CDD" id="cd19757">
    <property type="entry name" value="Bbox1"/>
    <property type="match status" value="1"/>
</dbReference>
<gene>
    <name evidence="4" type="ORF">TeGR_g2653</name>
</gene>
<sequence>MESAAQRQMRSLRLPGPGGVPLNPPSSGPVAPSPPSPTRLTKQKDVGGLPVASLLWQPLTLSPASGKPAPARAPRTLEELGIGAGPPGSYAGSGMSLLPHHQTRLQSVEVLDRLRAVKLPAKAAAEPEDAGSPSSSLGEEKKDASPPPALPPPALPPGNPDGSTRLDAATAFLHDRSRLALPLDRRLIYGLGSAEARRSQSPEARASLSPERASLSPERASVSPAHPHTRSQLLLQLKKKHEFSEILGALVPSDVAGQRLRSRQGARQIRKGGEQGGSPERGRARERGRGRKRRAQRRQQPRLSSPARQRGYEQLPPDSSLHSEDDSMRTDPGRHPMDPAVRASTALPSKRRAKDRTALSLHDDDAEAALSAQSDHDWFDEQGLSASGSDYYDSSLERSGAFQRPWSEEDRARRGGSQSPERKRQWVADGKKKKMYDKFQRPKDDSKWEYDEYGYLWADDPDLQHDKDAMALNRNKKKGRGKAGDNRYSDLVAAYGGAMGGRKRGKRGQREDPVFASAMAAIAASFDPPGMGPTGGGAHLPAIGAADAGRSVFKEGGGKGYDEQFEFLDSQRAVVENHVYDLGRETDFQKKKESAIHLGIVWEIEKMKSQMPLSFLQQWGMGGEFAVNKAVKVIVRVITHFRHNTMLAFYRRWRTAVDKMIEVEFNQKMLLFQQSGALKTFESIGKRCLKYAQFAGFELWKAQIEKWKMAEKYGAMSEAAVVVQRFIKNRQAEQRSMKHMKAVVELALHNRKMINMVLAFEKLAPQLTAHHQTNKAIKHKEDHAASVIRRNWNAHMSRGGVMSLIMSTRARKKKAQEELEERMAVRLQHNWRARNDRMGLMLFREARRKRLEAERQARELAAEEAKLGLAVKTRRNDAADIIRKAYRCHRFVCRFNKKAHERKKAKLALQLLKHKKAGMIQRCFRTHRFLAVFNQKAHARKLRWMAEAEARALEEYKAACFLQDCYMRSKGRAQMTLRFADRGNMMKQAEVLRVQSAATLKIQMAYNTFKGRENLQTKILMRKLKEEEEKKQRLLLAQKKAVLKQRIKASKVIQHNFRTYRFLVTFNQKSYERKQRWLAQQLLEHESATIIQHSYRTHRFLSIFNSKARKRKEMWLARQLLEHNSAAIVQKNFRTYRFLMTFNQKAHERKKAWMREAERKAKEAYENMLERMATRIQMFCQAQMEKYNQPVRILARRQLEIKRRIQREKDEEIALNKAARVVQHAWRMKGERDMLMGRFTKRRALMEKKGNEIMRNDMATKICHAYLRHLDRKALRRRVKQREELHGRIAIHRERDAAARVLQRNYRLSRARYVQSLKFETMRRRLNREKLLEEQTALAELAARRAAEARMAAEEALKQMVDQGWKLGADPHGRNYWYNWVTGESTWTKPAGWKIKQDETWIKNTDSNGNVYYFNQLTMETKWMPPCQVCQKEGGKRICEDCDFMVYCLSCYESKHEHMPGGKDHRWKGADVDKEPLEAGEKYCIKCQVTAAKKCCKVCKDAYCDRCFRDVHAVGNISKHPWVTWAEFKAGWQEVKGRVDGERNYYFNATTLESVNEKPEELMLEEELAEHKKHMQYFKENEKNKDRVKKLNELVQQYEYEKDQLWFEMNMKKSAEAEELELLRSQLEAADAKKRDQWKKMILHPIQFYKEWVIERKKANQAYRRKLLLSAKQRKQIGINEPPASKQAEAKK</sequence>
<reference evidence="4 5" key="1">
    <citation type="journal article" date="2023" name="Commun. Biol.">
        <title>Genome analysis of Parmales, the sister group of diatoms, reveals the evolutionary specialization of diatoms from phago-mixotrophs to photoautotrophs.</title>
        <authorList>
            <person name="Ban H."/>
            <person name="Sato S."/>
            <person name="Yoshikawa S."/>
            <person name="Yamada K."/>
            <person name="Nakamura Y."/>
            <person name="Ichinomiya M."/>
            <person name="Sato N."/>
            <person name="Blanc-Mathieu R."/>
            <person name="Endo H."/>
            <person name="Kuwata A."/>
            <person name="Ogata H."/>
        </authorList>
    </citation>
    <scope>NUCLEOTIDE SEQUENCE [LARGE SCALE GENOMIC DNA]</scope>
</reference>
<feature type="region of interest" description="Disordered" evidence="2">
    <location>
        <begin position="119"/>
        <end position="169"/>
    </location>
</feature>
<dbReference type="SUPFAM" id="SSF51045">
    <property type="entry name" value="WW domain"/>
    <property type="match status" value="2"/>
</dbReference>
<keyword evidence="1" id="KW-0175">Coiled coil</keyword>
<feature type="region of interest" description="Disordered" evidence="2">
    <location>
        <begin position="258"/>
        <end position="438"/>
    </location>
</feature>
<feature type="domain" description="WW" evidence="3">
    <location>
        <begin position="1401"/>
        <end position="1428"/>
    </location>
</feature>
<dbReference type="EMBL" id="BRYB01000433">
    <property type="protein sequence ID" value="GMI29979.1"/>
    <property type="molecule type" value="Genomic_DNA"/>
</dbReference>
<dbReference type="SUPFAM" id="SSF57845">
    <property type="entry name" value="B-box zinc-binding domain"/>
    <property type="match status" value="1"/>
</dbReference>
<evidence type="ECO:0000256" key="1">
    <source>
        <dbReference type="SAM" id="Coils"/>
    </source>
</evidence>
<feature type="compositionally biased region" description="Pro residues" evidence="2">
    <location>
        <begin position="145"/>
        <end position="159"/>
    </location>
</feature>
<protein>
    <recommendedName>
        <fullName evidence="3">WW domain-containing protein</fullName>
    </recommendedName>
</protein>
<organism evidence="4 5">
    <name type="scientific">Tetraparma gracilis</name>
    <dbReference type="NCBI Taxonomy" id="2962635"/>
    <lineage>
        <taxon>Eukaryota</taxon>
        <taxon>Sar</taxon>
        <taxon>Stramenopiles</taxon>
        <taxon>Ochrophyta</taxon>
        <taxon>Bolidophyceae</taxon>
        <taxon>Parmales</taxon>
        <taxon>Triparmaceae</taxon>
        <taxon>Tetraparma</taxon>
    </lineage>
</organism>
<dbReference type="PROSITE" id="PS50020">
    <property type="entry name" value="WW_DOMAIN_2"/>
    <property type="match status" value="2"/>
</dbReference>
<feature type="compositionally biased region" description="Basic and acidic residues" evidence="2">
    <location>
        <begin position="420"/>
        <end position="438"/>
    </location>
</feature>
<feature type="compositionally biased region" description="Basic residues" evidence="2">
    <location>
        <begin position="288"/>
        <end position="300"/>
    </location>
</feature>
<evidence type="ECO:0000259" key="3">
    <source>
        <dbReference type="PROSITE" id="PS50020"/>
    </source>
</evidence>
<dbReference type="SMART" id="SM00456">
    <property type="entry name" value="WW"/>
    <property type="match status" value="3"/>
</dbReference>
<feature type="compositionally biased region" description="Basic residues" evidence="2">
    <location>
        <begin position="260"/>
        <end position="270"/>
    </location>
</feature>
<keyword evidence="5" id="KW-1185">Reference proteome</keyword>